<evidence type="ECO:0000313" key="3">
    <source>
        <dbReference type="Proteomes" id="UP001305779"/>
    </source>
</evidence>
<protein>
    <recommendedName>
        <fullName evidence="4">RRM domain-containing protein</fullName>
    </recommendedName>
</protein>
<feature type="region of interest" description="Disordered" evidence="1">
    <location>
        <begin position="61"/>
        <end position="439"/>
    </location>
</feature>
<feature type="compositionally biased region" description="Basic and acidic residues" evidence="1">
    <location>
        <begin position="241"/>
        <end position="258"/>
    </location>
</feature>
<dbReference type="InterPro" id="IPR012677">
    <property type="entry name" value="Nucleotide-bd_a/b_plait_sf"/>
</dbReference>
<feature type="compositionally biased region" description="Acidic residues" evidence="1">
    <location>
        <begin position="221"/>
        <end position="230"/>
    </location>
</feature>
<feature type="compositionally biased region" description="Basic and acidic residues" evidence="1">
    <location>
        <begin position="479"/>
        <end position="492"/>
    </location>
</feature>
<feature type="compositionally biased region" description="Basic and acidic residues" evidence="1">
    <location>
        <begin position="121"/>
        <end position="152"/>
    </location>
</feature>
<evidence type="ECO:0000313" key="2">
    <source>
        <dbReference type="EMBL" id="KAK4495660.1"/>
    </source>
</evidence>
<sequence length="532" mass="59784">MAATERTRLHITPFNPDLLDRYVPASLKAQATNISFHSVETFPERGFGYVELPTMEAQKLKKKLNGSTLKGAKVKIEEAKPEKKKRKSSDAVEEDVDDKKARKKAKKEKRKEEQGVISGHELAEGRRVKRGWDEKNPGRASKKDDGSLEGKKLRFKTVVPPNKDFESEKKDKSKVKKEKKEKKGKKEVVVKEFAKTTKPLNTSAVAPRKNLSYEEGRGWVDEDGNVVEEEPPQKKRKRSKAAKEVPEPAPKPESEAVNKMETTAEENHTSDPEESEAEAEADHGQAEQSQEPQDASDSEPSEDAGEEDDEDQGEDEDEQVDRQLKQAQTNLASNAAVEREQSNSVPIPDAVPSAEVTAAPAADKEVHPLEALFKRPAPNAEEAVKAKKPTPIDTSFSFFNSGADDDEVVTENNPPQTPHTKQDLEWRSIRSAAPTPDTAAIGKRFSFPFAAEDVDNVEEGAHDEDVDMQDADEDEADAGAEKGKDGEREESEFRKWFYENRGDLNRSWKKRRREEKKIVRQRENRRLSRRLA</sequence>
<feature type="compositionally biased region" description="Acidic residues" evidence="1">
    <location>
        <begin position="452"/>
        <end position="478"/>
    </location>
</feature>
<dbReference type="SUPFAM" id="SSF54928">
    <property type="entry name" value="RNA-binding domain, RBD"/>
    <property type="match status" value="1"/>
</dbReference>
<accession>A0ABR0E2N1</accession>
<dbReference type="InterPro" id="IPR035979">
    <property type="entry name" value="RBD_domain_sf"/>
</dbReference>
<reference evidence="2 3" key="1">
    <citation type="journal article" date="2023" name="G3 (Bethesda)">
        <title>A chromosome-level genome assembly of Zasmidium syzygii isolated from banana leaves.</title>
        <authorList>
            <person name="van Westerhoven A.C."/>
            <person name="Mehrabi R."/>
            <person name="Talebi R."/>
            <person name="Steentjes M.B.F."/>
            <person name="Corcolon B."/>
            <person name="Chong P.A."/>
            <person name="Kema G.H.J."/>
            <person name="Seidl M.F."/>
        </authorList>
    </citation>
    <scope>NUCLEOTIDE SEQUENCE [LARGE SCALE GENOMIC DNA]</scope>
    <source>
        <strain evidence="2 3">P124</strain>
    </source>
</reference>
<dbReference type="EMBL" id="JAXOVC010000011">
    <property type="protein sequence ID" value="KAK4495660.1"/>
    <property type="molecule type" value="Genomic_DNA"/>
</dbReference>
<name>A0ABR0E2N1_ZASCE</name>
<feature type="compositionally biased region" description="Basic and acidic residues" evidence="1">
    <location>
        <begin position="184"/>
        <end position="195"/>
    </location>
</feature>
<organism evidence="2 3">
    <name type="scientific">Zasmidium cellare</name>
    <name type="common">Wine cellar mold</name>
    <name type="synonym">Racodium cellare</name>
    <dbReference type="NCBI Taxonomy" id="395010"/>
    <lineage>
        <taxon>Eukaryota</taxon>
        <taxon>Fungi</taxon>
        <taxon>Dikarya</taxon>
        <taxon>Ascomycota</taxon>
        <taxon>Pezizomycotina</taxon>
        <taxon>Dothideomycetes</taxon>
        <taxon>Dothideomycetidae</taxon>
        <taxon>Mycosphaerellales</taxon>
        <taxon>Mycosphaerellaceae</taxon>
        <taxon>Zasmidium</taxon>
    </lineage>
</organism>
<proteinExistence type="predicted"/>
<dbReference type="Proteomes" id="UP001305779">
    <property type="component" value="Unassembled WGS sequence"/>
</dbReference>
<comment type="caution">
    <text evidence="2">The sequence shown here is derived from an EMBL/GenBank/DDBJ whole genome shotgun (WGS) entry which is preliminary data.</text>
</comment>
<evidence type="ECO:0008006" key="4">
    <source>
        <dbReference type="Google" id="ProtNLM"/>
    </source>
</evidence>
<gene>
    <name evidence="2" type="ORF">PRZ48_012928</name>
</gene>
<dbReference type="Gene3D" id="3.30.70.330">
    <property type="match status" value="1"/>
</dbReference>
<feature type="compositionally biased region" description="Basic and acidic residues" evidence="1">
    <location>
        <begin position="515"/>
        <end position="526"/>
    </location>
</feature>
<feature type="region of interest" description="Disordered" evidence="1">
    <location>
        <begin position="452"/>
        <end position="492"/>
    </location>
</feature>
<feature type="compositionally biased region" description="Acidic residues" evidence="1">
    <location>
        <begin position="294"/>
        <end position="319"/>
    </location>
</feature>
<keyword evidence="3" id="KW-1185">Reference proteome</keyword>
<feature type="region of interest" description="Disordered" evidence="1">
    <location>
        <begin position="509"/>
        <end position="532"/>
    </location>
</feature>
<feature type="compositionally biased region" description="Basic residues" evidence="1">
    <location>
        <begin position="172"/>
        <end position="183"/>
    </location>
</feature>
<evidence type="ECO:0000256" key="1">
    <source>
        <dbReference type="SAM" id="MobiDB-lite"/>
    </source>
</evidence>
<feature type="compositionally biased region" description="Basic and acidic residues" evidence="1">
    <location>
        <begin position="211"/>
        <end position="220"/>
    </location>
</feature>